<feature type="transmembrane region" description="Helical" evidence="6">
    <location>
        <begin position="79"/>
        <end position="100"/>
    </location>
</feature>
<organism evidence="7 8">
    <name type="scientific">Streptomyces nigrescens</name>
    <dbReference type="NCBI Taxonomy" id="1920"/>
    <lineage>
        <taxon>Bacteria</taxon>
        <taxon>Bacillati</taxon>
        <taxon>Actinomycetota</taxon>
        <taxon>Actinomycetes</taxon>
        <taxon>Kitasatosporales</taxon>
        <taxon>Streptomycetaceae</taxon>
        <taxon>Streptomyces</taxon>
    </lineage>
</organism>
<name>A0ABM7ZYW7_STRNI</name>
<dbReference type="PANTHER" id="PTHR43243">
    <property type="entry name" value="INNER MEMBRANE TRANSPORTER YGJI-RELATED"/>
    <property type="match status" value="1"/>
</dbReference>
<feature type="transmembrane region" description="Helical" evidence="6">
    <location>
        <begin position="259"/>
        <end position="278"/>
    </location>
</feature>
<feature type="transmembrane region" description="Helical" evidence="6">
    <location>
        <begin position="47"/>
        <end position="67"/>
    </location>
</feature>
<keyword evidence="3 6" id="KW-0812">Transmembrane</keyword>
<keyword evidence="4 6" id="KW-1133">Transmembrane helix</keyword>
<evidence type="ECO:0000256" key="4">
    <source>
        <dbReference type="ARBA" id="ARBA00022989"/>
    </source>
</evidence>
<evidence type="ECO:0000313" key="8">
    <source>
        <dbReference type="Proteomes" id="UP001059597"/>
    </source>
</evidence>
<feature type="transmembrane region" description="Helical" evidence="6">
    <location>
        <begin position="452"/>
        <end position="471"/>
    </location>
</feature>
<dbReference type="PANTHER" id="PTHR43243:SF4">
    <property type="entry name" value="CATIONIC AMINO ACID TRANSPORTER 4"/>
    <property type="match status" value="1"/>
</dbReference>
<dbReference type="EMBL" id="AP026073">
    <property type="protein sequence ID" value="BDM71582.1"/>
    <property type="molecule type" value="Genomic_DNA"/>
</dbReference>
<gene>
    <name evidence="7" type="ORF">HEK616_50690</name>
</gene>
<feature type="transmembrane region" description="Helical" evidence="6">
    <location>
        <begin position="393"/>
        <end position="414"/>
    </location>
</feature>
<comment type="subcellular location">
    <subcellularLocation>
        <location evidence="1">Membrane</location>
        <topology evidence="1">Multi-pass membrane protein</topology>
    </subcellularLocation>
</comment>
<keyword evidence="8" id="KW-1185">Reference proteome</keyword>
<evidence type="ECO:0000256" key="6">
    <source>
        <dbReference type="SAM" id="Phobius"/>
    </source>
</evidence>
<feature type="transmembrane region" description="Helical" evidence="6">
    <location>
        <begin position="347"/>
        <end position="372"/>
    </location>
</feature>
<reference evidence="7" key="1">
    <citation type="submission" date="2022-06" db="EMBL/GenBank/DDBJ databases">
        <title>Complete genome sequence of Streptomyces nigrescens HEK616.</title>
        <authorList>
            <person name="Asamizu S."/>
            <person name="Onaka H."/>
        </authorList>
    </citation>
    <scope>NUCLEOTIDE SEQUENCE</scope>
    <source>
        <strain evidence="7">HEK616</strain>
    </source>
</reference>
<dbReference type="InterPro" id="IPR002293">
    <property type="entry name" value="AA/rel_permease1"/>
</dbReference>
<sequence length="511" mass="54193">MSTQHGPDIGPRHTARRDNGLFRTKSVEQSIQDTEEPEHTLKKSLSALDLTVFGVGVIIGTGIFVLTGKIAKEQAGPSVALSFIAAGVVCALAALCYAEFASTVPVAGSAYTFSYASLGELPAWIIGWDLILELALGCAVVAVGWSGYIRSLLDTAGWHLPAGLAGTHEGHFGFDLLACVLVLALTVILVLGMKLSSRVTGVVVAVKVTVVLLVIIAGSFLISGANYHPFVPPSQPSGAGAGASAPLIELLFGFTPSHFGTMGIFAGAAVVFFAFIGFDVVATASEETRHPQRDVPRGILGSLAICTVLYVAVSVVVTGMEKYSRLSVDAPLADAFKDLGKPFFADVISFGAAVGLTSVCMILLLGQSRVFFAMSRDGLLPRVFSVAHPRFGTPYRSTIALGVVVAIVSGFTSIDVLAELVNIGTLFAFVVVAVGVILLRRSRPDLPRSFRTPWVPVVPVVSVLASLWLMLNLPAETWIRFAIWMAIGFVVYFLYSRSHSRLGLRNRQNNG</sequence>
<feature type="transmembrane region" description="Helical" evidence="6">
    <location>
        <begin position="106"/>
        <end position="127"/>
    </location>
</feature>
<feature type="transmembrane region" description="Helical" evidence="6">
    <location>
        <begin position="477"/>
        <end position="495"/>
    </location>
</feature>
<dbReference type="Pfam" id="PF13520">
    <property type="entry name" value="AA_permease_2"/>
    <property type="match status" value="1"/>
</dbReference>
<keyword evidence="2" id="KW-0813">Transport</keyword>
<dbReference type="PIRSF" id="PIRSF006060">
    <property type="entry name" value="AA_transporter"/>
    <property type="match status" value="1"/>
</dbReference>
<proteinExistence type="predicted"/>
<dbReference type="Gene3D" id="1.20.1740.10">
    <property type="entry name" value="Amino acid/polyamine transporter I"/>
    <property type="match status" value="1"/>
</dbReference>
<evidence type="ECO:0000313" key="7">
    <source>
        <dbReference type="EMBL" id="BDM71582.1"/>
    </source>
</evidence>
<dbReference type="RefSeq" id="WP_261955156.1">
    <property type="nucleotide sequence ID" value="NZ_AP026073.1"/>
</dbReference>
<evidence type="ECO:0000256" key="3">
    <source>
        <dbReference type="ARBA" id="ARBA00022692"/>
    </source>
</evidence>
<accession>A0ABM7ZYW7</accession>
<protein>
    <submittedName>
        <fullName evidence="7">Amino acid permease</fullName>
    </submittedName>
</protein>
<feature type="transmembrane region" description="Helical" evidence="6">
    <location>
        <begin position="134"/>
        <end position="153"/>
    </location>
</feature>
<evidence type="ECO:0000256" key="2">
    <source>
        <dbReference type="ARBA" id="ARBA00022448"/>
    </source>
</evidence>
<evidence type="ECO:0000256" key="1">
    <source>
        <dbReference type="ARBA" id="ARBA00004141"/>
    </source>
</evidence>
<dbReference type="Proteomes" id="UP001059597">
    <property type="component" value="Chromosome"/>
</dbReference>
<evidence type="ECO:0000256" key="5">
    <source>
        <dbReference type="ARBA" id="ARBA00023136"/>
    </source>
</evidence>
<feature type="transmembrane region" description="Helical" evidence="6">
    <location>
        <begin position="173"/>
        <end position="192"/>
    </location>
</feature>
<keyword evidence="5 6" id="KW-0472">Membrane</keyword>
<feature type="transmembrane region" description="Helical" evidence="6">
    <location>
        <begin position="420"/>
        <end position="440"/>
    </location>
</feature>
<feature type="transmembrane region" description="Helical" evidence="6">
    <location>
        <begin position="299"/>
        <end position="320"/>
    </location>
</feature>
<feature type="transmembrane region" description="Helical" evidence="6">
    <location>
        <begin position="199"/>
        <end position="222"/>
    </location>
</feature>